<dbReference type="Pfam" id="PF12974">
    <property type="entry name" value="Phosphonate-bd"/>
    <property type="match status" value="1"/>
</dbReference>
<organism evidence="2 3">
    <name type="scientific">Massilia frigida</name>
    <dbReference type="NCBI Taxonomy" id="2609281"/>
    <lineage>
        <taxon>Bacteria</taxon>
        <taxon>Pseudomonadati</taxon>
        <taxon>Pseudomonadota</taxon>
        <taxon>Betaproteobacteria</taxon>
        <taxon>Burkholderiales</taxon>
        <taxon>Oxalobacteraceae</taxon>
        <taxon>Telluria group</taxon>
        <taxon>Massilia</taxon>
    </lineage>
</organism>
<name>A0ABX0NGX9_9BURK</name>
<sequence>MNALRHAVAALAREGRFFGALRWSGSHRASLALVRSGAADLAAIDCVTLGYLRRDEPSSLDGLAILCHSAPSPALPFVSGAAVPAAVRACLRGALLAPAPELASLMAALSIAPSRHAATTTTPASARSRPRRAPVAIRNWPDSEISQDLR</sequence>
<dbReference type="SUPFAM" id="SSF53850">
    <property type="entry name" value="Periplasmic binding protein-like II"/>
    <property type="match status" value="1"/>
</dbReference>
<dbReference type="PANTHER" id="PTHR35841">
    <property type="entry name" value="PHOSPHONATES-BINDING PERIPLASMIC PROTEIN"/>
    <property type="match status" value="1"/>
</dbReference>
<dbReference type="Proteomes" id="UP000621455">
    <property type="component" value="Unassembled WGS sequence"/>
</dbReference>
<feature type="region of interest" description="Disordered" evidence="1">
    <location>
        <begin position="118"/>
        <end position="150"/>
    </location>
</feature>
<keyword evidence="3" id="KW-1185">Reference proteome</keyword>
<dbReference type="RefSeq" id="WP_167090250.1">
    <property type="nucleotide sequence ID" value="NZ_WHJG01000031.1"/>
</dbReference>
<accession>A0ABX0NGX9</accession>
<dbReference type="EMBL" id="WHJG01000031">
    <property type="protein sequence ID" value="NHZ82339.1"/>
    <property type="molecule type" value="Genomic_DNA"/>
</dbReference>
<evidence type="ECO:0000256" key="1">
    <source>
        <dbReference type="SAM" id="MobiDB-lite"/>
    </source>
</evidence>
<dbReference type="PANTHER" id="PTHR35841:SF1">
    <property type="entry name" value="PHOSPHONATES-BINDING PERIPLASMIC PROTEIN"/>
    <property type="match status" value="1"/>
</dbReference>
<evidence type="ECO:0000313" key="2">
    <source>
        <dbReference type="EMBL" id="NHZ82339.1"/>
    </source>
</evidence>
<comment type="caution">
    <text evidence="2">The sequence shown here is derived from an EMBL/GenBank/DDBJ whole genome shotgun (WGS) entry which is preliminary data.</text>
</comment>
<protein>
    <submittedName>
        <fullName evidence="2">PhnD/SsuA/transferrin family substrate-binding protein</fullName>
    </submittedName>
</protein>
<proteinExistence type="predicted"/>
<gene>
    <name evidence="2" type="ORF">F2P44_24100</name>
</gene>
<feature type="compositionally biased region" description="Low complexity" evidence="1">
    <location>
        <begin position="118"/>
        <end position="127"/>
    </location>
</feature>
<reference evidence="2 3" key="1">
    <citation type="submission" date="2019-10" db="EMBL/GenBank/DDBJ databases">
        <title>Taxonomy of Antarctic Massilia spp.: description of Massilia rubra sp. nov., Massilia aquatica sp. nov., Massilia mucilaginosa sp. nov., Massilia frigida sp. nov. isolated from streams, lakes and regoliths.</title>
        <authorList>
            <person name="Holochova P."/>
            <person name="Sedlacek I."/>
            <person name="Kralova S."/>
            <person name="Maslanova I."/>
            <person name="Busse H.-J."/>
            <person name="Stankova E."/>
            <person name="Vrbovska V."/>
            <person name="Kovarovic V."/>
            <person name="Bartak M."/>
            <person name="Svec P."/>
            <person name="Pantucek R."/>
        </authorList>
    </citation>
    <scope>NUCLEOTIDE SEQUENCE [LARGE SCALE GENOMIC DNA]</scope>
    <source>
        <strain evidence="2 3">CCM 8695</strain>
    </source>
</reference>
<evidence type="ECO:0000313" key="3">
    <source>
        <dbReference type="Proteomes" id="UP000621455"/>
    </source>
</evidence>
<dbReference type="Gene3D" id="3.40.190.10">
    <property type="entry name" value="Periplasmic binding protein-like II"/>
    <property type="match status" value="1"/>
</dbReference>